<dbReference type="InterPro" id="IPR011009">
    <property type="entry name" value="Kinase-like_dom_sf"/>
</dbReference>
<feature type="region of interest" description="Disordered" evidence="8">
    <location>
        <begin position="293"/>
        <end position="385"/>
    </location>
</feature>
<evidence type="ECO:0000256" key="2">
    <source>
        <dbReference type="ARBA" id="ARBA00022679"/>
    </source>
</evidence>
<evidence type="ECO:0000256" key="5">
    <source>
        <dbReference type="ARBA" id="ARBA00022840"/>
    </source>
</evidence>
<evidence type="ECO:0000256" key="3">
    <source>
        <dbReference type="ARBA" id="ARBA00022741"/>
    </source>
</evidence>
<evidence type="ECO:0000313" key="10">
    <source>
        <dbReference type="EMBL" id="KAK0539837.1"/>
    </source>
</evidence>
<dbReference type="SMART" id="SM00220">
    <property type="entry name" value="S_TKc"/>
    <property type="match status" value="1"/>
</dbReference>
<protein>
    <submittedName>
        <fullName evidence="10">Protein kinase C signaling pathway involved MAPKK protein</fullName>
        <ecNumber evidence="10">2.7.12.2</ecNumber>
    </submittedName>
</protein>
<keyword evidence="3 7" id="KW-0547">Nucleotide-binding</keyword>
<organism evidence="10 11">
    <name type="scientific">Tilletia horrida</name>
    <dbReference type="NCBI Taxonomy" id="155126"/>
    <lineage>
        <taxon>Eukaryota</taxon>
        <taxon>Fungi</taxon>
        <taxon>Dikarya</taxon>
        <taxon>Basidiomycota</taxon>
        <taxon>Ustilaginomycotina</taxon>
        <taxon>Exobasidiomycetes</taxon>
        <taxon>Tilletiales</taxon>
        <taxon>Tilletiaceae</taxon>
        <taxon>Tilletia</taxon>
    </lineage>
</organism>
<dbReference type="GO" id="GO:0004674">
    <property type="term" value="F:protein serine/threonine kinase activity"/>
    <property type="evidence" value="ECO:0007669"/>
    <property type="project" value="UniProtKB-KW"/>
</dbReference>
<dbReference type="InterPro" id="IPR017441">
    <property type="entry name" value="Protein_kinase_ATP_BS"/>
</dbReference>
<feature type="compositionally biased region" description="Low complexity" evidence="8">
    <location>
        <begin position="354"/>
        <end position="363"/>
    </location>
</feature>
<keyword evidence="4 10" id="KW-0418">Kinase</keyword>
<evidence type="ECO:0000313" key="11">
    <source>
        <dbReference type="Proteomes" id="UP001176521"/>
    </source>
</evidence>
<feature type="compositionally biased region" description="Gly residues" evidence="8">
    <location>
        <begin position="313"/>
        <end position="337"/>
    </location>
</feature>
<keyword evidence="1" id="KW-0723">Serine/threonine-protein kinase</keyword>
<gene>
    <name evidence="10" type="primary">MKK1</name>
    <name evidence="10" type="ORF">OC842_000788</name>
</gene>
<feature type="compositionally biased region" description="Low complexity" evidence="8">
    <location>
        <begin position="46"/>
        <end position="58"/>
    </location>
</feature>
<comment type="caution">
    <text evidence="10">The sequence shown here is derived from an EMBL/GenBank/DDBJ whole genome shotgun (WGS) entry which is preliminary data.</text>
</comment>
<dbReference type="InterPro" id="IPR000719">
    <property type="entry name" value="Prot_kinase_dom"/>
</dbReference>
<proteinExistence type="inferred from homology"/>
<dbReference type="Proteomes" id="UP001176521">
    <property type="component" value="Unassembled WGS sequence"/>
</dbReference>
<sequence>MESVIPPKPAKRLGMPKLSIPSRPSSSASSTQVAPPPFGGIAGNHSAVSSSTATATTADRPSSGGGGGFPLSTPPQPLPPFAAGAPFRSQPSSGHSSSGSINSLPGTETSSNSSSPSHEWHLGAPGGMGHGHGFPYAHGASGGAALLHIPAGHGTGTSSTYSTNATVRASGVGVGSSAGYGGGGGGGGAPMAYGGSAGGYGGYSSSMYPDTVPFAGENPDPAALTNDLRRAISGLSLSSSRGSVDLDAGDLGGSANNHANTSFAGAGPGAGSAESGAQGENGSAFFQHRIRRTSAPGSDAGGSDVGVSFTAGDGPGSGSGSGSGGRSIAGGAGGGSAGSTPGAIGGVDSKRASGSEQGAAAGSRPGYPRSHSSRTDDGSQGGHDDEVVLEGNLKILFRLGEGSSGEVQKALHVPTGLMMAKKSISTSPNPDIHRQILRELSFLRTCHSPYIVKYYGAFLEEEDTQIAICMEFCEGGSLDAIYRRVMARNGRTGEKVLAKVAECVLKGLEYLHERNIIHRDIKPSNIVLTRQGQIKLCDLGVAGELVNSVAGTFTGTSYYMAPERIQGSTNYKINSDVWSLGLTLLEVASNRFPFPPEGEPPLGPFDLITYVIAMEIPQLMDDPEKGIKWSRPMRDFIQRTLEKDQNKRPGPGRMLQHPWIRRSEERQPQPDIARFVAEVWGWDYPAPGSGSSATGPIGNATPSSPAPPGGGL</sequence>
<feature type="domain" description="Protein kinase" evidence="9">
    <location>
        <begin position="393"/>
        <end position="660"/>
    </location>
</feature>
<dbReference type="PANTHER" id="PTHR47448">
    <property type="entry name" value="DUAL SPECIFICITY MITOGEN-ACTIVATED PROTEIN KINASE KINASE DSOR1-LIKE PROTEIN"/>
    <property type="match status" value="1"/>
</dbReference>
<dbReference type="SUPFAM" id="SSF56112">
    <property type="entry name" value="Protein kinase-like (PK-like)"/>
    <property type="match status" value="1"/>
</dbReference>
<dbReference type="InterPro" id="IPR050915">
    <property type="entry name" value="MAP_kinase_kinase"/>
</dbReference>
<comment type="similarity">
    <text evidence="6">Belongs to the protein kinase superfamily. STE Ser/Thr protein kinase family. MAP kinase kinase subfamily.</text>
</comment>
<evidence type="ECO:0000256" key="8">
    <source>
        <dbReference type="SAM" id="MobiDB-lite"/>
    </source>
</evidence>
<accession>A0AAN6GIS4</accession>
<evidence type="ECO:0000256" key="4">
    <source>
        <dbReference type="ARBA" id="ARBA00022777"/>
    </source>
</evidence>
<feature type="region of interest" description="Disordered" evidence="8">
    <location>
        <begin position="259"/>
        <end position="280"/>
    </location>
</feature>
<dbReference type="GO" id="GO:0005524">
    <property type="term" value="F:ATP binding"/>
    <property type="evidence" value="ECO:0007669"/>
    <property type="project" value="UniProtKB-UniRule"/>
</dbReference>
<dbReference type="FunFam" id="1.10.510.10:FF:000263">
    <property type="entry name" value="MAP kinase skh1/pek1"/>
    <property type="match status" value="1"/>
</dbReference>
<dbReference type="PANTHER" id="PTHR47448:SF5">
    <property type="entry name" value="MITOGEN-ACTIVATED PROTEIN KINASE KINAE MKK2"/>
    <property type="match status" value="1"/>
</dbReference>
<keyword evidence="2 10" id="KW-0808">Transferase</keyword>
<dbReference type="FunFam" id="3.30.200.20:FF:000040">
    <property type="entry name" value="Dual specificity mitogen-activated protein kinase kinase"/>
    <property type="match status" value="1"/>
</dbReference>
<dbReference type="PROSITE" id="PS00108">
    <property type="entry name" value="PROTEIN_KINASE_ST"/>
    <property type="match status" value="1"/>
</dbReference>
<feature type="region of interest" description="Disordered" evidence="8">
    <location>
        <begin position="687"/>
        <end position="712"/>
    </location>
</feature>
<feature type="compositionally biased region" description="Basic and acidic residues" evidence="8">
    <location>
        <begin position="373"/>
        <end position="385"/>
    </location>
</feature>
<dbReference type="Pfam" id="PF00069">
    <property type="entry name" value="Pkinase"/>
    <property type="match status" value="1"/>
</dbReference>
<name>A0AAN6GIS4_9BASI</name>
<evidence type="ECO:0000259" key="9">
    <source>
        <dbReference type="PROSITE" id="PS50011"/>
    </source>
</evidence>
<dbReference type="Gene3D" id="3.30.200.20">
    <property type="entry name" value="Phosphorylase Kinase, domain 1"/>
    <property type="match status" value="1"/>
</dbReference>
<feature type="region of interest" description="Disordered" evidence="8">
    <location>
        <begin position="641"/>
        <end position="667"/>
    </location>
</feature>
<dbReference type="PROSITE" id="PS00107">
    <property type="entry name" value="PROTEIN_KINASE_ATP"/>
    <property type="match status" value="1"/>
</dbReference>
<dbReference type="Gene3D" id="1.10.510.10">
    <property type="entry name" value="Transferase(Phosphotransferase) domain 1"/>
    <property type="match status" value="1"/>
</dbReference>
<feature type="compositionally biased region" description="Low complexity" evidence="8">
    <location>
        <begin position="16"/>
        <end position="33"/>
    </location>
</feature>
<evidence type="ECO:0000256" key="7">
    <source>
        <dbReference type="PROSITE-ProRule" id="PRU10141"/>
    </source>
</evidence>
<dbReference type="GO" id="GO:0004708">
    <property type="term" value="F:MAP kinase kinase activity"/>
    <property type="evidence" value="ECO:0007669"/>
    <property type="project" value="UniProtKB-EC"/>
</dbReference>
<dbReference type="EMBL" id="JAPDMQ010000024">
    <property type="protein sequence ID" value="KAK0539837.1"/>
    <property type="molecule type" value="Genomic_DNA"/>
</dbReference>
<keyword evidence="5 7" id="KW-0067">ATP-binding</keyword>
<reference evidence="10" key="1">
    <citation type="journal article" date="2023" name="PhytoFront">
        <title>Draft Genome Resources of Seven Strains of Tilletia horrida, Causal Agent of Kernel Smut of Rice.</title>
        <authorList>
            <person name="Khanal S."/>
            <person name="Antony Babu S."/>
            <person name="Zhou X.G."/>
        </authorList>
    </citation>
    <scope>NUCLEOTIDE SEQUENCE</scope>
    <source>
        <strain evidence="10">TX3</strain>
    </source>
</reference>
<evidence type="ECO:0000256" key="1">
    <source>
        <dbReference type="ARBA" id="ARBA00022527"/>
    </source>
</evidence>
<dbReference type="InterPro" id="IPR008271">
    <property type="entry name" value="Ser/Thr_kinase_AS"/>
</dbReference>
<feature type="compositionally biased region" description="Low complexity" evidence="8">
    <location>
        <begin position="271"/>
        <end position="280"/>
    </location>
</feature>
<feature type="compositionally biased region" description="Low complexity" evidence="8">
    <location>
        <begin position="81"/>
        <end position="117"/>
    </location>
</feature>
<feature type="region of interest" description="Disordered" evidence="8">
    <location>
        <begin position="1"/>
        <end position="126"/>
    </location>
</feature>
<keyword evidence="11" id="KW-1185">Reference proteome</keyword>
<evidence type="ECO:0000256" key="6">
    <source>
        <dbReference type="ARBA" id="ARBA00038035"/>
    </source>
</evidence>
<feature type="binding site" evidence="7">
    <location>
        <position position="422"/>
    </location>
    <ligand>
        <name>ATP</name>
        <dbReference type="ChEBI" id="CHEBI:30616"/>
    </ligand>
</feature>
<dbReference type="AlphaFoldDB" id="A0AAN6GIS4"/>
<dbReference type="PROSITE" id="PS50011">
    <property type="entry name" value="PROTEIN_KINASE_DOM"/>
    <property type="match status" value="1"/>
</dbReference>
<dbReference type="EC" id="2.7.12.2" evidence="10"/>